<evidence type="ECO:0000313" key="6">
    <source>
        <dbReference type="Proteomes" id="UP000653472"/>
    </source>
</evidence>
<dbReference type="EC" id="2.7.1.2" evidence="3"/>
<keyword evidence="2 3" id="KW-0418">Kinase</keyword>
<dbReference type="RefSeq" id="WP_168147741.1">
    <property type="nucleotide sequence ID" value="NZ_JAAVXB010000004.1"/>
</dbReference>
<dbReference type="SUPFAM" id="SSF53067">
    <property type="entry name" value="Actin-like ATPase domain"/>
    <property type="match status" value="1"/>
</dbReference>
<keyword evidence="3" id="KW-0067">ATP-binding</keyword>
<dbReference type="InterPro" id="IPR003836">
    <property type="entry name" value="Glucokinase"/>
</dbReference>
<dbReference type="AlphaFoldDB" id="A0A969WCU5"/>
<dbReference type="EMBL" id="JAAVXB010000004">
    <property type="protein sequence ID" value="NKF22485.1"/>
    <property type="molecule type" value="Genomic_DNA"/>
</dbReference>
<name>A0A969WCU5_9GAMM</name>
<comment type="subcellular location">
    <subcellularLocation>
        <location evidence="3">Cytoplasm</location>
    </subcellularLocation>
</comment>
<dbReference type="HAMAP" id="MF_00524">
    <property type="entry name" value="Glucokinase"/>
    <property type="match status" value="1"/>
</dbReference>
<dbReference type="GO" id="GO:0005829">
    <property type="term" value="C:cytosol"/>
    <property type="evidence" value="ECO:0007669"/>
    <property type="project" value="TreeGrafter"/>
</dbReference>
<gene>
    <name evidence="3 5" type="primary">glk</name>
    <name evidence="5" type="ORF">G7Y82_09145</name>
</gene>
<proteinExistence type="inferred from homology"/>
<accession>A0A969WCU5</accession>
<feature type="binding site" evidence="3">
    <location>
        <begin position="12"/>
        <end position="17"/>
    </location>
    <ligand>
        <name>ATP</name>
        <dbReference type="ChEBI" id="CHEBI:30616"/>
    </ligand>
</feature>
<comment type="catalytic activity">
    <reaction evidence="3">
        <text>D-glucose + ATP = D-glucose 6-phosphate + ADP + H(+)</text>
        <dbReference type="Rhea" id="RHEA:17825"/>
        <dbReference type="ChEBI" id="CHEBI:4167"/>
        <dbReference type="ChEBI" id="CHEBI:15378"/>
        <dbReference type="ChEBI" id="CHEBI:30616"/>
        <dbReference type="ChEBI" id="CHEBI:61548"/>
        <dbReference type="ChEBI" id="CHEBI:456216"/>
        <dbReference type="EC" id="2.7.1.2"/>
    </reaction>
</comment>
<protein>
    <recommendedName>
        <fullName evidence="3">Glucokinase</fullName>
        <ecNumber evidence="3">2.7.1.2</ecNumber>
    </recommendedName>
    <alternativeName>
        <fullName evidence="3">Glucose kinase</fullName>
    </alternativeName>
</protein>
<dbReference type="GO" id="GO:0005536">
    <property type="term" value="F:D-glucose binding"/>
    <property type="evidence" value="ECO:0007669"/>
    <property type="project" value="InterPro"/>
</dbReference>
<evidence type="ECO:0000256" key="2">
    <source>
        <dbReference type="ARBA" id="ARBA00022777"/>
    </source>
</evidence>
<dbReference type="Proteomes" id="UP000653472">
    <property type="component" value="Unassembled WGS sequence"/>
</dbReference>
<dbReference type="GO" id="GO:0006096">
    <property type="term" value="P:glycolytic process"/>
    <property type="evidence" value="ECO:0007669"/>
    <property type="project" value="UniProtKB-UniRule"/>
</dbReference>
<dbReference type="PANTHER" id="PTHR47690:SF1">
    <property type="entry name" value="GLUCOKINASE"/>
    <property type="match status" value="1"/>
</dbReference>
<sequence>MMQASASVRLVADIGGTNARFALASPGAGRLELMAIEELQAAAFPTLADAARDYLSRRAEGSVAQAVFAVASPVTGDRIKITNNPWEFSVASLRDALALQVLDVINDFVAVAAAVPQLERADVQPLGCEAPALAREHTDGHFSVLGPGTGLGVAQLVLQGGRSIVLGTEGGHVSFAPTRPEHVELLKVLWREWPRVSAERLLSGAGLVALYRAVCVVAGWPADELTPAEVSARDAQGDDEAAARAVTLFCELLGAFAGDTALMQGGWGGVYLAGGITQKLLARIEASAFREHFEDKGRFRPLLRTVPTLAITHPHVGLLGAAARAFAAGRL</sequence>
<keyword evidence="3" id="KW-0963">Cytoplasm</keyword>
<dbReference type="PANTHER" id="PTHR47690">
    <property type="entry name" value="GLUCOKINASE"/>
    <property type="match status" value="1"/>
</dbReference>
<dbReference type="Gene3D" id="3.40.367.20">
    <property type="match status" value="1"/>
</dbReference>
<dbReference type="GO" id="GO:0005524">
    <property type="term" value="F:ATP binding"/>
    <property type="evidence" value="ECO:0007669"/>
    <property type="project" value="UniProtKB-UniRule"/>
</dbReference>
<reference evidence="5" key="1">
    <citation type="submission" date="2020-03" db="EMBL/GenBank/DDBJ databases">
        <title>Solimonas marina sp. nov., isolated from deep seawater of the Pacific Ocean.</title>
        <authorList>
            <person name="Liu X."/>
            <person name="Lai Q."/>
            <person name="Sun F."/>
            <person name="Gai Y."/>
            <person name="Li G."/>
            <person name="Shao Z."/>
        </authorList>
    </citation>
    <scope>NUCLEOTIDE SEQUENCE</scope>
    <source>
        <strain evidence="5">C16B3</strain>
    </source>
</reference>
<dbReference type="Gene3D" id="3.30.420.40">
    <property type="match status" value="1"/>
</dbReference>
<evidence type="ECO:0000256" key="3">
    <source>
        <dbReference type="HAMAP-Rule" id="MF_00524"/>
    </source>
</evidence>
<dbReference type="InterPro" id="IPR043129">
    <property type="entry name" value="ATPase_NBD"/>
</dbReference>
<dbReference type="GO" id="GO:0004340">
    <property type="term" value="F:glucokinase activity"/>
    <property type="evidence" value="ECO:0007669"/>
    <property type="project" value="UniProtKB-UniRule"/>
</dbReference>
<keyword evidence="3" id="KW-0324">Glycolysis</keyword>
<evidence type="ECO:0000256" key="1">
    <source>
        <dbReference type="ARBA" id="ARBA00022679"/>
    </source>
</evidence>
<evidence type="ECO:0000256" key="4">
    <source>
        <dbReference type="RuleBase" id="RU004046"/>
    </source>
</evidence>
<comment type="caution">
    <text evidence="5">The sequence shown here is derived from an EMBL/GenBank/DDBJ whole genome shotgun (WGS) entry which is preliminary data.</text>
</comment>
<evidence type="ECO:0000313" key="5">
    <source>
        <dbReference type="EMBL" id="NKF22485.1"/>
    </source>
</evidence>
<comment type="similarity">
    <text evidence="3 4">Belongs to the bacterial glucokinase family.</text>
</comment>
<dbReference type="Pfam" id="PF02685">
    <property type="entry name" value="Glucokinase"/>
    <property type="match status" value="1"/>
</dbReference>
<dbReference type="NCBIfam" id="TIGR00749">
    <property type="entry name" value="glk"/>
    <property type="match status" value="1"/>
</dbReference>
<keyword evidence="3" id="KW-0547">Nucleotide-binding</keyword>
<dbReference type="InterPro" id="IPR050201">
    <property type="entry name" value="Bacterial_glucokinase"/>
</dbReference>
<keyword evidence="1 3" id="KW-0808">Transferase</keyword>
<dbReference type="CDD" id="cd24008">
    <property type="entry name" value="ASKHA_NBD_GLK"/>
    <property type="match status" value="1"/>
</dbReference>
<keyword evidence="6" id="KW-1185">Reference proteome</keyword>
<organism evidence="5 6">
    <name type="scientific">Solimonas marina</name>
    <dbReference type="NCBI Taxonomy" id="2714601"/>
    <lineage>
        <taxon>Bacteria</taxon>
        <taxon>Pseudomonadati</taxon>
        <taxon>Pseudomonadota</taxon>
        <taxon>Gammaproteobacteria</taxon>
        <taxon>Nevskiales</taxon>
        <taxon>Nevskiaceae</taxon>
        <taxon>Solimonas</taxon>
    </lineage>
</organism>